<comment type="caution">
    <text evidence="1">The sequence shown here is derived from an EMBL/GenBank/DDBJ whole genome shotgun (WGS) entry which is preliminary data.</text>
</comment>
<gene>
    <name evidence="1" type="ORF">GGQ99_001339</name>
</gene>
<dbReference type="Proteomes" id="UP000539538">
    <property type="component" value="Unassembled WGS sequence"/>
</dbReference>
<organism evidence="1 2">
    <name type="scientific">Aminobacter niigataensis</name>
    <dbReference type="NCBI Taxonomy" id="83265"/>
    <lineage>
        <taxon>Bacteria</taxon>
        <taxon>Pseudomonadati</taxon>
        <taxon>Pseudomonadota</taxon>
        <taxon>Alphaproteobacteria</taxon>
        <taxon>Hyphomicrobiales</taxon>
        <taxon>Phyllobacteriaceae</taxon>
        <taxon>Aminobacter</taxon>
    </lineage>
</organism>
<keyword evidence="2" id="KW-1185">Reference proteome</keyword>
<evidence type="ECO:0008006" key="3">
    <source>
        <dbReference type="Google" id="ProtNLM"/>
    </source>
</evidence>
<dbReference type="EMBL" id="JACHOT010000001">
    <property type="protein sequence ID" value="MBB4649617.1"/>
    <property type="molecule type" value="Genomic_DNA"/>
</dbReference>
<sequence>MAMQFVKPATAFSLDKSSKATKRMEDQAHLAFIRKLPSVLSGEFGCEACHIRIGSAVHRKKHTGMQQKPDDCWTLPLTSTEHKQQHSENELLFWRSHGIDPFELAIKLYEITGDIEAGQRVIAAARPMFAQIARTEA</sequence>
<reference evidence="1 2" key="1">
    <citation type="submission" date="2020-08" db="EMBL/GenBank/DDBJ databases">
        <title>Genomic Encyclopedia of Type Strains, Phase IV (KMG-IV): sequencing the most valuable type-strain genomes for metagenomic binning, comparative biology and taxonomic classification.</title>
        <authorList>
            <person name="Goeker M."/>
        </authorList>
    </citation>
    <scope>NUCLEOTIDE SEQUENCE [LARGE SCALE GENOMIC DNA]</scope>
    <source>
        <strain evidence="1 2">DSM 7050</strain>
    </source>
</reference>
<name>A0ABR6KYR0_9HYPH</name>
<evidence type="ECO:0000313" key="1">
    <source>
        <dbReference type="EMBL" id="MBB4649617.1"/>
    </source>
</evidence>
<dbReference type="RefSeq" id="WP_183261524.1">
    <property type="nucleotide sequence ID" value="NZ_BAAAVZ010000003.1"/>
</dbReference>
<protein>
    <recommendedName>
        <fullName evidence="3">C2H2-type domain-containing protein</fullName>
    </recommendedName>
</protein>
<accession>A0ABR6KYR0</accession>
<evidence type="ECO:0000313" key="2">
    <source>
        <dbReference type="Proteomes" id="UP000539538"/>
    </source>
</evidence>
<proteinExistence type="predicted"/>